<proteinExistence type="predicted"/>
<feature type="signal peptide" evidence="1">
    <location>
        <begin position="1"/>
        <end position="23"/>
    </location>
</feature>
<evidence type="ECO:0000313" key="3">
    <source>
        <dbReference type="EMBL" id="PMS20328.1"/>
    </source>
</evidence>
<organism evidence="2 5">
    <name type="scientific">Paraburkholderia rhynchosiae</name>
    <dbReference type="NCBI Taxonomy" id="487049"/>
    <lineage>
        <taxon>Bacteria</taxon>
        <taxon>Pseudomonadati</taxon>
        <taxon>Pseudomonadota</taxon>
        <taxon>Betaproteobacteria</taxon>
        <taxon>Burkholderiales</taxon>
        <taxon>Burkholderiaceae</taxon>
        <taxon>Paraburkholderia</taxon>
    </lineage>
</organism>
<feature type="chain" id="PRO_5044384111" description="DUF2844 domain-containing protein" evidence="1">
    <location>
        <begin position="24"/>
        <end position="153"/>
    </location>
</feature>
<dbReference type="EMBL" id="PNXY01000054">
    <property type="protein sequence ID" value="PMS20328.1"/>
    <property type="molecule type" value="Genomic_DNA"/>
</dbReference>
<keyword evidence="1" id="KW-0732">Signal</keyword>
<name>A0A2N7VT48_9BURK</name>
<dbReference type="RefSeq" id="WP_102636515.1">
    <property type="nucleotide sequence ID" value="NZ_CADIJZ010000048.1"/>
</dbReference>
<sequence length="153" mass="15391">MKIFTPGSAAALLAATFAISAHAALGGAAASVQIDQKRMKASRAVQPLVSYSVHRIVLDTGTAINEYVSPAGTVFAVSWLGPQMPDVQTLLGSYAPAASDGTVAFRAAHGGTGPVTVGSSALVVQSGGHMGAYIGRAYIPRALPAGVSAIDIK</sequence>
<accession>A0A2N7VT48</accession>
<evidence type="ECO:0000256" key="1">
    <source>
        <dbReference type="SAM" id="SignalP"/>
    </source>
</evidence>
<dbReference type="InterPro" id="IPR021267">
    <property type="entry name" value="DUF2844"/>
</dbReference>
<reference evidence="3 4" key="1">
    <citation type="submission" date="2018-01" db="EMBL/GenBank/DDBJ databases">
        <title>Whole genome analyses suggest that Burkholderia sensu lato contains two further novel genera in the rhizoxinica-symbiotica group Mycetohabitans gen. nov., and Trinickia gen. nov.: implications for the evolution of diazotrophy and nodulation in the Burkholderiaceae.</title>
        <authorList>
            <person name="Estrada-de los Santos P."/>
            <person name="Palmer M."/>
            <person name="Chavez-Ramirez B."/>
            <person name="Beukes C."/>
            <person name="Steenkamp E.T."/>
            <person name="Hirsch A.M."/>
            <person name="Manyaka P."/>
            <person name="Maluk M."/>
            <person name="Lafos M."/>
            <person name="Crook M."/>
            <person name="Gross E."/>
            <person name="Simon M.F."/>
            <person name="Bueno dos Reis Junior F."/>
            <person name="Poole P.S."/>
            <person name="Venter S.N."/>
            <person name="James E.K."/>
        </authorList>
    </citation>
    <scope>NUCLEOTIDE SEQUENCE [LARGE SCALE GENOMIC DNA]</scope>
    <source>
        <strain evidence="3 4">WSM 3937</strain>
    </source>
</reference>
<dbReference type="Pfam" id="PF11005">
    <property type="entry name" value="DUF2844"/>
    <property type="match status" value="1"/>
</dbReference>
<protein>
    <recommendedName>
        <fullName evidence="6">DUF2844 domain-containing protein</fullName>
    </recommendedName>
</protein>
<keyword evidence="4" id="KW-1185">Reference proteome</keyword>
<evidence type="ECO:0000313" key="2">
    <source>
        <dbReference type="EMBL" id="CAB3741806.1"/>
    </source>
</evidence>
<dbReference type="EMBL" id="CADIJZ010000048">
    <property type="protein sequence ID" value="CAB3741806.1"/>
    <property type="molecule type" value="Genomic_DNA"/>
</dbReference>
<dbReference type="AlphaFoldDB" id="A0A2N7VT48"/>
<evidence type="ECO:0000313" key="4">
    <source>
        <dbReference type="Proteomes" id="UP000235659"/>
    </source>
</evidence>
<dbReference type="Proteomes" id="UP000235659">
    <property type="component" value="Unassembled WGS sequence"/>
</dbReference>
<dbReference type="OrthoDB" id="7561239at2"/>
<evidence type="ECO:0000313" key="5">
    <source>
        <dbReference type="Proteomes" id="UP000494205"/>
    </source>
</evidence>
<reference evidence="2 5" key="2">
    <citation type="submission" date="2020-04" db="EMBL/GenBank/DDBJ databases">
        <authorList>
            <person name="De Canck E."/>
        </authorList>
    </citation>
    <scope>NUCLEOTIDE SEQUENCE [LARGE SCALE GENOMIC DNA]</scope>
    <source>
        <strain evidence="2 5">LMG 27174</strain>
    </source>
</reference>
<gene>
    <name evidence="3" type="ORF">C0Z16_34775</name>
    <name evidence="2" type="ORF">LMG27174_06795</name>
</gene>
<dbReference type="Proteomes" id="UP000494205">
    <property type="component" value="Unassembled WGS sequence"/>
</dbReference>
<evidence type="ECO:0008006" key="6">
    <source>
        <dbReference type="Google" id="ProtNLM"/>
    </source>
</evidence>